<evidence type="ECO:0000313" key="1">
    <source>
        <dbReference type="EMBL" id="MBB5014569.1"/>
    </source>
</evidence>
<keyword evidence="1" id="KW-0808">Transferase</keyword>
<evidence type="ECO:0000313" key="2">
    <source>
        <dbReference type="Proteomes" id="UP000519004"/>
    </source>
</evidence>
<dbReference type="GO" id="GO:0016740">
    <property type="term" value="F:transferase activity"/>
    <property type="evidence" value="ECO:0007669"/>
    <property type="project" value="UniProtKB-KW"/>
</dbReference>
<gene>
    <name evidence="1" type="ORF">HNQ58_000443</name>
</gene>
<dbReference type="PANTHER" id="PTHR12526">
    <property type="entry name" value="GLYCOSYLTRANSFERASE"/>
    <property type="match status" value="1"/>
</dbReference>
<dbReference type="Proteomes" id="UP000519004">
    <property type="component" value="Unassembled WGS sequence"/>
</dbReference>
<dbReference type="Gene3D" id="3.40.50.2000">
    <property type="entry name" value="Glycogen Phosphorylase B"/>
    <property type="match status" value="2"/>
</dbReference>
<dbReference type="AlphaFoldDB" id="A0A7W7V8Y3"/>
<sequence>MSVQPAIVLVTTSFPILGDGSEAAGSFVSDLAEELAKHLPVRVVAPGAHSTREHWADNVEVFRFAAPDKPLSTLKPWMPSDLLAIRRVLAAGEAATREAAGAGPTAHILALWALPSGHWARRISRETGVPYSVWTLGSDIWTLGRIPVVRGHLRRVLRDAHTCYSDGLKLADDTRRIGGREVEFLPSTRRIERTRTTPLKSAPPYRLLFLGRWHPNKGVDLLIDALKLLRDEDWQRIETVEICGGGPLEPLVKQGVADLLAAGRPIELRGYLDKAAAEEAILRADYLLIPSRIESIPVVFSDAMKLGCPVVATPVGDLDSLVTHYRCGEVATEVSRDAFAECLRRSLTADRRSLSPGIFEAAVRFSLDTLATRIQSSTSNPRGRE</sequence>
<keyword evidence="2" id="KW-1185">Reference proteome</keyword>
<comment type="caution">
    <text evidence="1">The sequence shown here is derived from an EMBL/GenBank/DDBJ whole genome shotgun (WGS) entry which is preliminary data.</text>
</comment>
<organism evidence="1 2">
    <name type="scientific">Rehaibacterium terrae</name>
    <dbReference type="NCBI Taxonomy" id="1341696"/>
    <lineage>
        <taxon>Bacteria</taxon>
        <taxon>Pseudomonadati</taxon>
        <taxon>Pseudomonadota</taxon>
        <taxon>Gammaproteobacteria</taxon>
        <taxon>Lysobacterales</taxon>
        <taxon>Lysobacteraceae</taxon>
        <taxon>Rehaibacterium</taxon>
    </lineage>
</organism>
<name>A0A7W7V8Y3_9GAMM</name>
<reference evidence="1 2" key="1">
    <citation type="submission" date="2020-08" db="EMBL/GenBank/DDBJ databases">
        <title>Genomic Encyclopedia of Type Strains, Phase IV (KMG-IV): sequencing the most valuable type-strain genomes for metagenomic binning, comparative biology and taxonomic classification.</title>
        <authorList>
            <person name="Goeker M."/>
        </authorList>
    </citation>
    <scope>NUCLEOTIDE SEQUENCE [LARGE SCALE GENOMIC DNA]</scope>
    <source>
        <strain evidence="1 2">DSM 25897</strain>
    </source>
</reference>
<proteinExistence type="predicted"/>
<dbReference type="SUPFAM" id="SSF53756">
    <property type="entry name" value="UDP-Glycosyltransferase/glycogen phosphorylase"/>
    <property type="match status" value="1"/>
</dbReference>
<accession>A0A7W7V8Y3</accession>
<protein>
    <submittedName>
        <fullName evidence="1">Glycosyltransferase involved in cell wall biosynthesis</fullName>
    </submittedName>
</protein>
<dbReference type="Pfam" id="PF13692">
    <property type="entry name" value="Glyco_trans_1_4"/>
    <property type="match status" value="1"/>
</dbReference>
<dbReference type="EMBL" id="JACHHX010000002">
    <property type="protein sequence ID" value="MBB5014569.1"/>
    <property type="molecule type" value="Genomic_DNA"/>
</dbReference>